<dbReference type="InterPro" id="IPR035969">
    <property type="entry name" value="Rab-GAP_TBC_sf"/>
</dbReference>
<keyword evidence="3" id="KW-0175">Coiled coil</keyword>
<evidence type="ECO:0008006" key="9">
    <source>
        <dbReference type="Google" id="ProtNLM"/>
    </source>
</evidence>
<keyword evidence="2" id="KW-0597">Phosphoprotein</keyword>
<evidence type="ECO:0000313" key="7">
    <source>
        <dbReference type="EMBL" id="KAL1139491.1"/>
    </source>
</evidence>
<evidence type="ECO:0000256" key="4">
    <source>
        <dbReference type="SAM" id="MobiDB-lite"/>
    </source>
</evidence>
<gene>
    <name evidence="7" type="ORF">AAG570_006475</name>
</gene>
<dbReference type="SMART" id="SM00164">
    <property type="entry name" value="TBC"/>
    <property type="match status" value="1"/>
</dbReference>
<evidence type="ECO:0000313" key="8">
    <source>
        <dbReference type="Proteomes" id="UP001558652"/>
    </source>
</evidence>
<dbReference type="SUPFAM" id="SSF47923">
    <property type="entry name" value="Ypt/Rab-GAP domain of gyp1p"/>
    <property type="match status" value="1"/>
</dbReference>
<dbReference type="FunFam" id="1.10.8.270:FF:000001">
    <property type="entry name" value="TBC1 domain family member 1"/>
    <property type="match status" value="1"/>
</dbReference>
<dbReference type="PROSITE" id="PS50086">
    <property type="entry name" value="TBC_RABGAP"/>
    <property type="match status" value="1"/>
</dbReference>
<dbReference type="GO" id="GO:0005096">
    <property type="term" value="F:GTPase activator activity"/>
    <property type="evidence" value="ECO:0007669"/>
    <property type="project" value="UniProtKB-KW"/>
</dbReference>
<feature type="region of interest" description="Disordered" evidence="4">
    <location>
        <begin position="762"/>
        <end position="812"/>
    </location>
</feature>
<evidence type="ECO:0000259" key="6">
    <source>
        <dbReference type="PROSITE" id="PS50086"/>
    </source>
</evidence>
<evidence type="ECO:0000256" key="3">
    <source>
        <dbReference type="SAM" id="Coils"/>
    </source>
</evidence>
<accession>A0ABD0YUR6</accession>
<feature type="coiled-coil region" evidence="3">
    <location>
        <begin position="489"/>
        <end position="521"/>
    </location>
</feature>
<dbReference type="Pfam" id="PF00640">
    <property type="entry name" value="PID"/>
    <property type="match status" value="1"/>
</dbReference>
<name>A0ABD0YUR6_9HEMI</name>
<evidence type="ECO:0000256" key="1">
    <source>
        <dbReference type="ARBA" id="ARBA00022468"/>
    </source>
</evidence>
<dbReference type="PANTHER" id="PTHR47219">
    <property type="entry name" value="RAB GTPASE-ACTIVATING PROTEIN 1-LIKE"/>
    <property type="match status" value="1"/>
</dbReference>
<proteinExistence type="predicted"/>
<evidence type="ECO:0000256" key="2">
    <source>
        <dbReference type="ARBA" id="ARBA00022553"/>
    </source>
</evidence>
<dbReference type="Proteomes" id="UP001558652">
    <property type="component" value="Unassembled WGS sequence"/>
</dbReference>
<feature type="compositionally biased region" description="Polar residues" evidence="4">
    <location>
        <begin position="785"/>
        <end position="796"/>
    </location>
</feature>
<protein>
    <recommendedName>
        <fullName evidence="9">TBC1 domain family member 1</fullName>
    </recommendedName>
</protein>
<dbReference type="SMART" id="SM00462">
    <property type="entry name" value="PTB"/>
    <property type="match status" value="1"/>
</dbReference>
<comment type="caution">
    <text evidence="7">The sequence shown here is derived from an EMBL/GenBank/DDBJ whole genome shotgun (WGS) entry which is preliminary data.</text>
</comment>
<dbReference type="InterPro" id="IPR000195">
    <property type="entry name" value="Rab-GAP-TBC_dom"/>
</dbReference>
<dbReference type="AlphaFoldDB" id="A0ABD0YUR6"/>
<feature type="domain" description="PID" evidence="5">
    <location>
        <begin position="125"/>
        <end position="233"/>
    </location>
</feature>
<sequence length="1025" mass="114435">MRDQANKSVSNNNGFFGGVGSGVSGGGGTQRTLSSGSSLTALCPDISPSSSHFFEVLYIGKIKVTHKRVPDTFIDDALDKFHKLEKEKREKEVSNKELCNLFFHGPTQENGGLNLIQPKEKSESFGSTETLKSDASKENVPVANASIQEHNRTMVFHVGRNDIRLISPDRKQVLLHRYLKDITYSVQGAKHASHFAFICRESPDGPNLIGYVFKCQSNSVAEDVVTAISQALSSEASRRADAVLSCEHCPMIWYHKLCTEIEGLSEKASQVAILRRLELLPEDEQTIVRTKLQGALETGGNLKEQIELFMMILRAHCEGKQSRHVHDTPENRHEFLNHYLGGGTIFMKAKRSLTNSFDQLLKRKGSRDDFSPILKELSLPANTLLCSDSSNSEGNDSIKELGFGSNTSAEEKTGPMMNIFLKVGNSPTKSFEESEKDDKSANHTSSWRQAIFNTVVTPSKTLPEPRQEKKDKDFYKALWKKAINQQVLLIRMEKENASLTARQEEANVKRVKLEYDDLSVKENSEIWDSIISKDLFKSDQKSVLQALRQGIPKGKRGDVWFYLAEKYSPPTPSFDAKNFPNYNVSYGVLLKQLTSHQHAILIDLGRTFPSHSYYSSPLGPGQLALFNLLKAYSLVDPEVGYCQGLSFIAGILLLHVLSINVSSELNEYGVEYHVLQEEMSTPRPEAKRLKQLEAANKSLTDQNKALTQQLQLNRLESQIRSLEVTVSTLGEFITELAYNKETSDVEIPSEILRIITQLNISEQRQRNSKSESNVSIKKKQDHQFRTLSSSSILPRNQENKQHSIPPLKLALSSPNLTSKMTNLLANSGKSKNQKLTASNDTDNDNSAIPLTKSLSDTKDVRAGGEARELIVKSKSTEKMQHTVDSTSSTQENFGRVLNEADMKALGLIKDYDNKSDEAIHPLMDSEGEVRVSFEGTTKLKSIRPNRNNKLETDPVKLKIVEDKDSVSNRVKSAMHRVHSLFDSQETVLFDRGSLSELKALTNKLETESGPIIGSQITQNKTGLLT</sequence>
<keyword evidence="8" id="KW-1185">Reference proteome</keyword>
<feature type="region of interest" description="Disordered" evidence="4">
    <location>
        <begin position="825"/>
        <end position="851"/>
    </location>
</feature>
<dbReference type="InterPro" id="IPR011993">
    <property type="entry name" value="PH-like_dom_sf"/>
</dbReference>
<dbReference type="InterPro" id="IPR021785">
    <property type="entry name" value="DUF3350"/>
</dbReference>
<dbReference type="EMBL" id="JBFDAA010000002">
    <property type="protein sequence ID" value="KAL1139491.1"/>
    <property type="molecule type" value="Genomic_DNA"/>
</dbReference>
<feature type="region of interest" description="Disordered" evidence="4">
    <location>
        <begin position="388"/>
        <end position="410"/>
    </location>
</feature>
<dbReference type="InterPro" id="IPR006020">
    <property type="entry name" value="PTB/PI_dom"/>
</dbReference>
<dbReference type="CDD" id="cd01269">
    <property type="entry name" value="PTB_TBC1D1_like"/>
    <property type="match status" value="1"/>
</dbReference>
<dbReference type="Gene3D" id="2.30.29.30">
    <property type="entry name" value="Pleckstrin-homology domain (PH domain)/Phosphotyrosine-binding domain (PTB)"/>
    <property type="match status" value="1"/>
</dbReference>
<organism evidence="7 8">
    <name type="scientific">Ranatra chinensis</name>
    <dbReference type="NCBI Taxonomy" id="642074"/>
    <lineage>
        <taxon>Eukaryota</taxon>
        <taxon>Metazoa</taxon>
        <taxon>Ecdysozoa</taxon>
        <taxon>Arthropoda</taxon>
        <taxon>Hexapoda</taxon>
        <taxon>Insecta</taxon>
        <taxon>Pterygota</taxon>
        <taxon>Neoptera</taxon>
        <taxon>Paraneoptera</taxon>
        <taxon>Hemiptera</taxon>
        <taxon>Heteroptera</taxon>
        <taxon>Panheteroptera</taxon>
        <taxon>Nepomorpha</taxon>
        <taxon>Nepidae</taxon>
        <taxon>Ranatrinae</taxon>
        <taxon>Ranatra</taxon>
    </lineage>
</organism>
<dbReference type="PANTHER" id="PTHR47219:SF16">
    <property type="entry name" value="GTPASE ACTIVATING PROTEIN"/>
    <property type="match status" value="1"/>
</dbReference>
<dbReference type="Pfam" id="PF00566">
    <property type="entry name" value="RabGAP-TBC"/>
    <property type="match status" value="1"/>
</dbReference>
<dbReference type="Gene3D" id="1.10.8.270">
    <property type="entry name" value="putative rabgap domain of human tbc1 domain family member 14 like domains"/>
    <property type="match status" value="1"/>
</dbReference>
<keyword evidence="1" id="KW-0343">GTPase activation</keyword>
<reference evidence="7 8" key="1">
    <citation type="submission" date="2024-07" db="EMBL/GenBank/DDBJ databases">
        <title>Chromosome-level genome assembly of the water stick insect Ranatra chinensis (Heteroptera: Nepidae).</title>
        <authorList>
            <person name="Liu X."/>
        </authorList>
    </citation>
    <scope>NUCLEOTIDE SEQUENCE [LARGE SCALE GENOMIC DNA]</scope>
    <source>
        <strain evidence="7">Cailab_2021Rc</strain>
        <tissue evidence="7">Muscle</tissue>
    </source>
</reference>
<dbReference type="InterPro" id="IPR050302">
    <property type="entry name" value="Rab_GAP_TBC_domain"/>
</dbReference>
<dbReference type="PROSITE" id="PS01179">
    <property type="entry name" value="PID"/>
    <property type="match status" value="1"/>
</dbReference>
<evidence type="ECO:0000259" key="5">
    <source>
        <dbReference type="PROSITE" id="PS01179"/>
    </source>
</evidence>
<dbReference type="Gene3D" id="1.10.10.2750">
    <property type="match status" value="1"/>
</dbReference>
<feature type="coiled-coil region" evidence="3">
    <location>
        <begin position="689"/>
        <end position="725"/>
    </location>
</feature>
<dbReference type="SUPFAM" id="SSF50729">
    <property type="entry name" value="PH domain-like"/>
    <property type="match status" value="1"/>
</dbReference>
<dbReference type="Pfam" id="PF11830">
    <property type="entry name" value="DUF3350"/>
    <property type="match status" value="1"/>
</dbReference>
<feature type="domain" description="Rab-GAP TBC" evidence="6">
    <location>
        <begin position="550"/>
        <end position="762"/>
    </location>
</feature>